<reference evidence="2 3" key="1">
    <citation type="submission" date="2018-01" db="EMBL/GenBank/DDBJ databases">
        <title>Complete genome sequence of Salinigranum rubrum GX10T, an extremely halophilic archaeon isolated from a marine solar saltern.</title>
        <authorList>
            <person name="Han S."/>
        </authorList>
    </citation>
    <scope>NUCLEOTIDE SEQUENCE [LARGE SCALE GENOMIC DNA]</scope>
    <source>
        <strain evidence="2 3">GX10</strain>
    </source>
</reference>
<dbReference type="InterPro" id="IPR036388">
    <property type="entry name" value="WH-like_DNA-bd_sf"/>
</dbReference>
<feature type="domain" description="HTH asnC-type" evidence="1">
    <location>
        <begin position="4"/>
        <end position="45"/>
    </location>
</feature>
<dbReference type="KEGG" id="srub:C2R22_12970"/>
<evidence type="ECO:0000313" key="2">
    <source>
        <dbReference type="EMBL" id="AUV82440.1"/>
    </source>
</evidence>
<dbReference type="Proteomes" id="UP000236584">
    <property type="component" value="Chromosome"/>
</dbReference>
<gene>
    <name evidence="2" type="ORF">C2R22_12970</name>
</gene>
<evidence type="ECO:0000259" key="1">
    <source>
        <dbReference type="Pfam" id="PF13404"/>
    </source>
</evidence>
<dbReference type="SUPFAM" id="SSF46785">
    <property type="entry name" value="Winged helix' DNA-binding domain"/>
    <property type="match status" value="1"/>
</dbReference>
<dbReference type="EMBL" id="CP026309">
    <property type="protein sequence ID" value="AUV82440.1"/>
    <property type="molecule type" value="Genomic_DNA"/>
</dbReference>
<dbReference type="InterPro" id="IPR036390">
    <property type="entry name" value="WH_DNA-bd_sf"/>
</dbReference>
<dbReference type="AlphaFoldDB" id="A0A2I8VKI3"/>
<dbReference type="InterPro" id="IPR000485">
    <property type="entry name" value="AsnC-type_HTH_dom"/>
</dbReference>
<keyword evidence="3" id="KW-1185">Reference proteome</keyword>
<proteinExistence type="predicted"/>
<accession>A0A2I8VKI3</accession>
<dbReference type="Pfam" id="PF13404">
    <property type="entry name" value="HTH_AsnC-type"/>
    <property type="match status" value="1"/>
</dbReference>
<protein>
    <recommendedName>
        <fullName evidence="1">HTH asnC-type domain-containing protein</fullName>
    </recommendedName>
</protein>
<organism evidence="2 3">
    <name type="scientific">Salinigranum rubrum</name>
    <dbReference type="NCBI Taxonomy" id="755307"/>
    <lineage>
        <taxon>Archaea</taxon>
        <taxon>Methanobacteriati</taxon>
        <taxon>Methanobacteriota</taxon>
        <taxon>Stenosarchaea group</taxon>
        <taxon>Halobacteria</taxon>
        <taxon>Halobacteriales</taxon>
        <taxon>Haloferacaceae</taxon>
        <taxon>Salinigranum</taxon>
    </lineage>
</organism>
<dbReference type="Gene3D" id="1.10.10.10">
    <property type="entry name" value="Winged helix-like DNA-binding domain superfamily/Winged helix DNA-binding domain"/>
    <property type="match status" value="1"/>
</dbReference>
<evidence type="ECO:0000313" key="3">
    <source>
        <dbReference type="Proteomes" id="UP000236584"/>
    </source>
</evidence>
<dbReference type="GO" id="GO:0043565">
    <property type="term" value="F:sequence-specific DNA binding"/>
    <property type="evidence" value="ECO:0007669"/>
    <property type="project" value="InterPro"/>
</dbReference>
<dbReference type="PRINTS" id="PR00033">
    <property type="entry name" value="HTHASNC"/>
</dbReference>
<name>A0A2I8VKI3_9EURY</name>
<sequence length="73" mass="8286">MRNLDETDLEILQILMSNVRCPYSDITDVVGLSSPALSDRVTRLQSERKITTRSKITAPSAARRWRLPIRSVS</sequence>
<dbReference type="OrthoDB" id="346253at2157"/>